<evidence type="ECO:0000256" key="1">
    <source>
        <dbReference type="SAM" id="SignalP"/>
    </source>
</evidence>
<keyword evidence="3" id="KW-1185">Reference proteome</keyword>
<evidence type="ECO:0000313" key="3">
    <source>
        <dbReference type="Proteomes" id="UP000092993"/>
    </source>
</evidence>
<feature type="signal peptide" evidence="1">
    <location>
        <begin position="1"/>
        <end position="18"/>
    </location>
</feature>
<dbReference type="AlphaFoldDB" id="A0A1C7MJU8"/>
<sequence>MHGALPSHLLVLLLPVLAPLIIHHHGPPRLLSRFTRVYTRRRPPLHASATPAPTPTAFTLLIDFGAAYHLSLHGPGLSPTTYRVNISPRRYTRLGSIITLRASLAVALSFDPLPIGLRLQVLFSTQLQISVSLDIFFTTKLPHFVSLSPVAPGCPISDRQNANATLHPRHHTPCRNFDPRYHPRHFISSKNRLQTARACGLVPISCVG</sequence>
<gene>
    <name evidence="2" type="ORF">A0H81_03568</name>
</gene>
<comment type="caution">
    <text evidence="2">The sequence shown here is derived from an EMBL/GenBank/DDBJ whole genome shotgun (WGS) entry which is preliminary data.</text>
</comment>
<organism evidence="2 3">
    <name type="scientific">Grifola frondosa</name>
    <name type="common">Maitake</name>
    <name type="synonym">Polyporus frondosus</name>
    <dbReference type="NCBI Taxonomy" id="5627"/>
    <lineage>
        <taxon>Eukaryota</taxon>
        <taxon>Fungi</taxon>
        <taxon>Dikarya</taxon>
        <taxon>Basidiomycota</taxon>
        <taxon>Agaricomycotina</taxon>
        <taxon>Agaricomycetes</taxon>
        <taxon>Polyporales</taxon>
        <taxon>Grifolaceae</taxon>
        <taxon>Grifola</taxon>
    </lineage>
</organism>
<dbReference type="EMBL" id="LUGG01000003">
    <property type="protein sequence ID" value="OBZ77058.1"/>
    <property type="molecule type" value="Genomic_DNA"/>
</dbReference>
<evidence type="ECO:0000313" key="2">
    <source>
        <dbReference type="EMBL" id="OBZ77058.1"/>
    </source>
</evidence>
<name>A0A1C7MJU8_GRIFR</name>
<proteinExistence type="predicted"/>
<evidence type="ECO:0008006" key="4">
    <source>
        <dbReference type="Google" id="ProtNLM"/>
    </source>
</evidence>
<feature type="chain" id="PRO_5008889171" description="Secreted protein" evidence="1">
    <location>
        <begin position="19"/>
        <end position="208"/>
    </location>
</feature>
<keyword evidence="1" id="KW-0732">Signal</keyword>
<reference evidence="2 3" key="1">
    <citation type="submission" date="2016-03" db="EMBL/GenBank/DDBJ databases">
        <title>Whole genome sequencing of Grifola frondosa 9006-11.</title>
        <authorList>
            <person name="Min B."/>
            <person name="Park H."/>
            <person name="Kim J.-G."/>
            <person name="Cho H."/>
            <person name="Oh Y.-L."/>
            <person name="Kong W.-S."/>
            <person name="Choi I.-G."/>
        </authorList>
    </citation>
    <scope>NUCLEOTIDE SEQUENCE [LARGE SCALE GENOMIC DNA]</scope>
    <source>
        <strain evidence="2 3">9006-11</strain>
    </source>
</reference>
<protein>
    <recommendedName>
        <fullName evidence="4">Secreted protein</fullName>
    </recommendedName>
</protein>
<accession>A0A1C7MJU8</accession>
<dbReference type="Proteomes" id="UP000092993">
    <property type="component" value="Unassembled WGS sequence"/>
</dbReference>